<evidence type="ECO:0000313" key="3">
    <source>
        <dbReference type="Proteomes" id="UP001597400"/>
    </source>
</evidence>
<dbReference type="EMBL" id="JBHUGS010000002">
    <property type="protein sequence ID" value="MFD1950824.1"/>
    <property type="molecule type" value="Genomic_DNA"/>
</dbReference>
<protein>
    <recommendedName>
        <fullName evidence="4">DUF3077 domain-containing protein</fullName>
    </recommendedName>
</protein>
<gene>
    <name evidence="2" type="ORF">ACFSGX_08595</name>
</gene>
<name>A0ABW4TZJ5_9SPHN</name>
<keyword evidence="3" id="KW-1185">Reference proteome</keyword>
<dbReference type="Proteomes" id="UP001597400">
    <property type="component" value="Unassembled WGS sequence"/>
</dbReference>
<evidence type="ECO:0000313" key="2">
    <source>
        <dbReference type="EMBL" id="MFD1950824.1"/>
    </source>
</evidence>
<proteinExistence type="predicted"/>
<organism evidence="2 3">
    <name type="scientific">Sphingomonas arantia</name>
    <dbReference type="NCBI Taxonomy" id="1460676"/>
    <lineage>
        <taxon>Bacteria</taxon>
        <taxon>Pseudomonadati</taxon>
        <taxon>Pseudomonadota</taxon>
        <taxon>Alphaproteobacteria</taxon>
        <taxon>Sphingomonadales</taxon>
        <taxon>Sphingomonadaceae</taxon>
        <taxon>Sphingomonas</taxon>
    </lineage>
</organism>
<evidence type="ECO:0008006" key="4">
    <source>
        <dbReference type="Google" id="ProtNLM"/>
    </source>
</evidence>
<feature type="compositionally biased region" description="Polar residues" evidence="1">
    <location>
        <begin position="1"/>
        <end position="15"/>
    </location>
</feature>
<dbReference type="RefSeq" id="WP_380929115.1">
    <property type="nucleotide sequence ID" value="NZ_JBHUGS010000002.1"/>
</dbReference>
<feature type="region of interest" description="Disordered" evidence="1">
    <location>
        <begin position="1"/>
        <end position="20"/>
    </location>
</feature>
<sequence length="104" mass="11076">MPTNDNDVVQRNRPSSGDGHGQAALLLIECLIHGLCEKAALNNAEAISIVYTAVDAQLDRLALAEDQHCRDDQTAPLWQSYGLLVAIAESLKTNGGGLPSVRPV</sequence>
<accession>A0ABW4TZJ5</accession>
<comment type="caution">
    <text evidence="2">The sequence shown here is derived from an EMBL/GenBank/DDBJ whole genome shotgun (WGS) entry which is preliminary data.</text>
</comment>
<reference evidence="3" key="1">
    <citation type="journal article" date="2019" name="Int. J. Syst. Evol. Microbiol.">
        <title>The Global Catalogue of Microorganisms (GCM) 10K type strain sequencing project: providing services to taxonomists for standard genome sequencing and annotation.</title>
        <authorList>
            <consortium name="The Broad Institute Genomics Platform"/>
            <consortium name="The Broad Institute Genome Sequencing Center for Infectious Disease"/>
            <person name="Wu L."/>
            <person name="Ma J."/>
        </authorList>
    </citation>
    <scope>NUCLEOTIDE SEQUENCE [LARGE SCALE GENOMIC DNA]</scope>
    <source>
        <strain evidence="3">CGMCC 1.12702</strain>
    </source>
</reference>
<evidence type="ECO:0000256" key="1">
    <source>
        <dbReference type="SAM" id="MobiDB-lite"/>
    </source>
</evidence>